<feature type="domain" description="Dihydrodipicolinate reductase C-terminal" evidence="12">
    <location>
        <begin position="115"/>
        <end position="248"/>
    </location>
</feature>
<evidence type="ECO:0000256" key="5">
    <source>
        <dbReference type="ARBA" id="ARBA00022915"/>
    </source>
</evidence>
<dbReference type="EC" id="1.17.1.8" evidence="9 10"/>
<dbReference type="EMBL" id="CZBE01000008">
    <property type="protein sequence ID" value="CUP64069.1"/>
    <property type="molecule type" value="Genomic_DNA"/>
</dbReference>
<accession>A0A174Q1V0</accession>
<feature type="binding site" evidence="9">
    <location>
        <position position="34"/>
    </location>
    <ligand>
        <name>NAD(+)</name>
        <dbReference type="ChEBI" id="CHEBI:57540"/>
    </ligand>
</feature>
<dbReference type="Pfam" id="PF01113">
    <property type="entry name" value="DapB_N"/>
    <property type="match status" value="1"/>
</dbReference>
<dbReference type="GO" id="GO:0051287">
    <property type="term" value="F:NAD binding"/>
    <property type="evidence" value="ECO:0007669"/>
    <property type="project" value="UniProtKB-UniRule"/>
</dbReference>
<feature type="binding site" evidence="9">
    <location>
        <begin position="152"/>
        <end position="153"/>
    </location>
    <ligand>
        <name>(S)-2,3,4,5-tetrahydrodipicolinate</name>
        <dbReference type="ChEBI" id="CHEBI:16845"/>
    </ligand>
</feature>
<dbReference type="Proteomes" id="UP000095765">
    <property type="component" value="Unassembled WGS sequence"/>
</dbReference>
<evidence type="ECO:0000256" key="7">
    <source>
        <dbReference type="ARBA" id="ARBA00023027"/>
    </source>
</evidence>
<gene>
    <name evidence="9 13" type="primary">dapB</name>
    <name evidence="13" type="ORF">ERS852551_01447</name>
</gene>
<dbReference type="CDD" id="cd02274">
    <property type="entry name" value="DHDPR_N"/>
    <property type="match status" value="1"/>
</dbReference>
<feature type="binding site" evidence="9">
    <location>
        <begin position="85"/>
        <end position="87"/>
    </location>
    <ligand>
        <name>NAD(+)</name>
        <dbReference type="ChEBI" id="CHEBI:57540"/>
    </ligand>
</feature>
<comment type="catalytic activity">
    <reaction evidence="9">
        <text>(S)-2,3,4,5-tetrahydrodipicolinate + NADP(+) + H2O = (2S,4S)-4-hydroxy-2,3,4,5-tetrahydrodipicolinate + NADPH + H(+)</text>
        <dbReference type="Rhea" id="RHEA:35331"/>
        <dbReference type="ChEBI" id="CHEBI:15377"/>
        <dbReference type="ChEBI" id="CHEBI:15378"/>
        <dbReference type="ChEBI" id="CHEBI:16845"/>
        <dbReference type="ChEBI" id="CHEBI:57783"/>
        <dbReference type="ChEBI" id="CHEBI:58349"/>
        <dbReference type="ChEBI" id="CHEBI:67139"/>
        <dbReference type="EC" id="1.17.1.8"/>
    </reaction>
</comment>
<dbReference type="OrthoDB" id="9790352at2"/>
<evidence type="ECO:0000313" key="13">
    <source>
        <dbReference type="EMBL" id="CUP64069.1"/>
    </source>
</evidence>
<organism evidence="13 14">
    <name type="scientific">Anaerotruncus colihominis</name>
    <dbReference type="NCBI Taxonomy" id="169435"/>
    <lineage>
        <taxon>Bacteria</taxon>
        <taxon>Bacillati</taxon>
        <taxon>Bacillota</taxon>
        <taxon>Clostridia</taxon>
        <taxon>Eubacteriales</taxon>
        <taxon>Oscillospiraceae</taxon>
        <taxon>Anaerotruncus</taxon>
    </lineage>
</organism>
<dbReference type="GO" id="GO:0009089">
    <property type="term" value="P:lysine biosynthetic process via diaminopimelate"/>
    <property type="evidence" value="ECO:0007669"/>
    <property type="project" value="UniProtKB-UniRule"/>
</dbReference>
<dbReference type="PIRSF" id="PIRSF000161">
    <property type="entry name" value="DHPR"/>
    <property type="match status" value="1"/>
</dbReference>
<feature type="domain" description="Dihydrodipicolinate reductase N-terminal" evidence="11">
    <location>
        <begin position="3"/>
        <end position="112"/>
    </location>
</feature>
<dbReference type="PANTHER" id="PTHR20836:SF7">
    <property type="entry name" value="4-HYDROXY-TETRAHYDRODIPICOLINATE REDUCTASE"/>
    <property type="match status" value="1"/>
</dbReference>
<dbReference type="Gene3D" id="3.40.50.720">
    <property type="entry name" value="NAD(P)-binding Rossmann-like Domain"/>
    <property type="match status" value="1"/>
</dbReference>
<keyword evidence="5 9" id="KW-0220">Diaminopimelate biosynthesis</keyword>
<evidence type="ECO:0000256" key="10">
    <source>
        <dbReference type="NCBIfam" id="TIGR00036"/>
    </source>
</evidence>
<dbReference type="GO" id="GO:0005829">
    <property type="term" value="C:cytosol"/>
    <property type="evidence" value="ECO:0007669"/>
    <property type="project" value="TreeGrafter"/>
</dbReference>
<evidence type="ECO:0000256" key="3">
    <source>
        <dbReference type="ARBA" id="ARBA00022605"/>
    </source>
</evidence>
<evidence type="ECO:0000256" key="4">
    <source>
        <dbReference type="ARBA" id="ARBA00022857"/>
    </source>
</evidence>
<keyword evidence="2 9" id="KW-0963">Cytoplasm</keyword>
<dbReference type="InterPro" id="IPR000846">
    <property type="entry name" value="DapB_N"/>
</dbReference>
<dbReference type="FunFam" id="3.30.360.10:FF:000009">
    <property type="entry name" value="4-hydroxy-tetrahydrodipicolinate reductase"/>
    <property type="match status" value="1"/>
</dbReference>
<comment type="subunit">
    <text evidence="9">Homotetramer.</text>
</comment>
<keyword evidence="7 9" id="KW-0520">NAD</keyword>
<dbReference type="GO" id="GO:0016726">
    <property type="term" value="F:oxidoreductase activity, acting on CH or CH2 groups, NAD or NADP as acceptor"/>
    <property type="evidence" value="ECO:0007669"/>
    <property type="project" value="UniProtKB-UniRule"/>
</dbReference>
<dbReference type="Pfam" id="PF05173">
    <property type="entry name" value="DapB_C"/>
    <property type="match status" value="1"/>
</dbReference>
<keyword evidence="6 9" id="KW-0560">Oxidoreductase</keyword>
<dbReference type="GO" id="GO:0050661">
    <property type="term" value="F:NADP binding"/>
    <property type="evidence" value="ECO:0007669"/>
    <property type="project" value="UniProtKB-UniRule"/>
</dbReference>
<comment type="subcellular location">
    <subcellularLocation>
        <location evidence="9">Cytoplasm</location>
    </subcellularLocation>
</comment>
<feature type="active site" description="Proton donor" evidence="9">
    <location>
        <position position="146"/>
    </location>
</feature>
<dbReference type="SUPFAM" id="SSF55347">
    <property type="entry name" value="Glyceraldehyde-3-phosphate dehydrogenase-like, C-terminal domain"/>
    <property type="match status" value="1"/>
</dbReference>
<feature type="binding site" evidence="9">
    <location>
        <position position="38"/>
    </location>
    <ligand>
        <name>NADP(+)</name>
        <dbReference type="ChEBI" id="CHEBI:58349"/>
    </ligand>
</feature>
<evidence type="ECO:0000256" key="6">
    <source>
        <dbReference type="ARBA" id="ARBA00023002"/>
    </source>
</evidence>
<evidence type="ECO:0000259" key="12">
    <source>
        <dbReference type="Pfam" id="PF05173"/>
    </source>
</evidence>
<keyword evidence="4 9" id="KW-0521">NADP</keyword>
<dbReference type="InterPro" id="IPR022663">
    <property type="entry name" value="DapB_C"/>
</dbReference>
<sequence length="255" mass="27426">MKRILLSGCNGKMGRIIAGCVRERRDCTIVAGIDPCGRPLDGFPVFTAPSDCAVEADVIIDFSHPNALEPLLQYAVAAHLPAVIATTGLSQAQTEQIRKISTSVPLFFTANMSLGVNLLMELAKKAAAVLGGQFDIEIIEKHHNQKIDAPSGTALMLADAVSDVLEKRPKYIYDRHVMREKRTKDEIGIHAVRGGTIVGEHEILFAGRDEVLTLSHTAMSKEVFATGSINAALFLCGRPNGLYNMGDLVSGMAGQ</sequence>
<dbReference type="UniPathway" id="UPA00034">
    <property type="reaction ID" value="UER00018"/>
</dbReference>
<dbReference type="InterPro" id="IPR022664">
    <property type="entry name" value="DapB_N_CS"/>
</dbReference>
<keyword evidence="3 9" id="KW-0028">Amino-acid biosynthesis</keyword>
<evidence type="ECO:0000256" key="8">
    <source>
        <dbReference type="ARBA" id="ARBA00023154"/>
    </source>
</evidence>
<protein>
    <recommendedName>
        <fullName evidence="9 10">4-hydroxy-tetrahydrodipicolinate reductase</fullName>
        <shortName evidence="9">HTPA reductase</shortName>
        <ecNumber evidence="9 10">1.17.1.8</ecNumber>
    </recommendedName>
</protein>
<dbReference type="InterPro" id="IPR036291">
    <property type="entry name" value="NAD(P)-bd_dom_sf"/>
</dbReference>
<feature type="binding site" evidence="9">
    <location>
        <position position="143"/>
    </location>
    <ligand>
        <name>(S)-2,3,4,5-tetrahydrodipicolinate</name>
        <dbReference type="ChEBI" id="CHEBI:16845"/>
    </ligand>
</feature>
<dbReference type="NCBIfam" id="TIGR00036">
    <property type="entry name" value="dapB"/>
    <property type="match status" value="1"/>
</dbReference>
<feature type="active site" description="Proton donor/acceptor" evidence="9">
    <location>
        <position position="142"/>
    </location>
</feature>
<feature type="binding site" evidence="9">
    <location>
        <begin position="8"/>
        <end position="13"/>
    </location>
    <ligand>
        <name>NAD(+)</name>
        <dbReference type="ChEBI" id="CHEBI:57540"/>
    </ligand>
</feature>
<dbReference type="PROSITE" id="PS01298">
    <property type="entry name" value="DAPB"/>
    <property type="match status" value="1"/>
</dbReference>
<keyword evidence="8 9" id="KW-0457">Lysine biosynthesis</keyword>
<proteinExistence type="inferred from homology"/>
<dbReference type="GO" id="GO:0019877">
    <property type="term" value="P:diaminopimelate biosynthetic process"/>
    <property type="evidence" value="ECO:0007669"/>
    <property type="project" value="UniProtKB-UniRule"/>
</dbReference>
<dbReference type="AlphaFoldDB" id="A0A174Q1V0"/>
<evidence type="ECO:0000259" key="11">
    <source>
        <dbReference type="Pfam" id="PF01113"/>
    </source>
</evidence>
<comment type="pathway">
    <text evidence="9">Amino-acid biosynthesis; L-lysine biosynthesis via DAP pathway; (S)-tetrahydrodipicolinate from L-aspartate: step 4/4.</text>
</comment>
<dbReference type="Gene3D" id="3.30.360.10">
    <property type="entry name" value="Dihydrodipicolinate Reductase, domain 2"/>
    <property type="match status" value="1"/>
</dbReference>
<evidence type="ECO:0000256" key="9">
    <source>
        <dbReference type="HAMAP-Rule" id="MF_00102"/>
    </source>
</evidence>
<comment type="catalytic activity">
    <reaction evidence="9">
        <text>(S)-2,3,4,5-tetrahydrodipicolinate + NAD(+) + H2O = (2S,4S)-4-hydroxy-2,3,4,5-tetrahydrodipicolinate + NADH + H(+)</text>
        <dbReference type="Rhea" id="RHEA:35323"/>
        <dbReference type="ChEBI" id="CHEBI:15377"/>
        <dbReference type="ChEBI" id="CHEBI:15378"/>
        <dbReference type="ChEBI" id="CHEBI:16845"/>
        <dbReference type="ChEBI" id="CHEBI:57540"/>
        <dbReference type="ChEBI" id="CHEBI:57945"/>
        <dbReference type="ChEBI" id="CHEBI:67139"/>
        <dbReference type="EC" id="1.17.1.8"/>
    </reaction>
</comment>
<dbReference type="GO" id="GO:0008839">
    <property type="term" value="F:4-hydroxy-tetrahydrodipicolinate reductase"/>
    <property type="evidence" value="ECO:0007669"/>
    <property type="project" value="UniProtKB-UniRule"/>
</dbReference>
<evidence type="ECO:0000256" key="2">
    <source>
        <dbReference type="ARBA" id="ARBA00022490"/>
    </source>
</evidence>
<comment type="similarity">
    <text evidence="1 9">Belongs to the DapB family.</text>
</comment>
<evidence type="ECO:0000256" key="1">
    <source>
        <dbReference type="ARBA" id="ARBA00006642"/>
    </source>
</evidence>
<dbReference type="SUPFAM" id="SSF51735">
    <property type="entry name" value="NAD(P)-binding Rossmann-fold domains"/>
    <property type="match status" value="1"/>
</dbReference>
<comment type="caution">
    <text evidence="9">Was originally thought to be a dihydrodipicolinate reductase (DHDPR), catalyzing the conversion of dihydrodipicolinate to tetrahydrodipicolinate. However, it was shown in E.coli that the substrate of the enzymatic reaction is not dihydrodipicolinate (DHDP) but in fact (2S,4S)-4-hydroxy-2,3,4,5-tetrahydrodipicolinic acid (HTPA), the product released by the DapA-catalyzed reaction.</text>
</comment>
<comment type="function">
    <text evidence="9">Catalyzes the conversion of 4-hydroxy-tetrahydrodipicolinate (HTPA) to tetrahydrodipicolinate.</text>
</comment>
<name>A0A174Q1V0_9FIRM</name>
<evidence type="ECO:0000313" key="14">
    <source>
        <dbReference type="Proteomes" id="UP000095765"/>
    </source>
</evidence>
<dbReference type="RefSeq" id="WP_082425413.1">
    <property type="nucleotide sequence ID" value="NZ_CABIWA010000011.1"/>
</dbReference>
<dbReference type="InterPro" id="IPR023940">
    <property type="entry name" value="DHDPR_bac"/>
</dbReference>
<dbReference type="PANTHER" id="PTHR20836">
    <property type="entry name" value="DIHYDRODIPICOLINATE REDUCTASE"/>
    <property type="match status" value="1"/>
</dbReference>
<reference evidence="13 14" key="1">
    <citation type="submission" date="2015-09" db="EMBL/GenBank/DDBJ databases">
        <authorList>
            <consortium name="Pathogen Informatics"/>
        </authorList>
    </citation>
    <scope>NUCLEOTIDE SEQUENCE [LARGE SCALE GENOMIC DNA]</scope>
    <source>
        <strain evidence="13 14">2789STDY5834939</strain>
    </source>
</reference>
<feature type="binding site" evidence="9">
    <location>
        <begin position="109"/>
        <end position="112"/>
    </location>
    <ligand>
        <name>NAD(+)</name>
        <dbReference type="ChEBI" id="CHEBI:57540"/>
    </ligand>
</feature>
<dbReference type="HAMAP" id="MF_00102">
    <property type="entry name" value="DapB"/>
    <property type="match status" value="1"/>
</dbReference>